<dbReference type="OrthoDB" id="73639at2759"/>
<dbReference type="InterPro" id="IPR007052">
    <property type="entry name" value="CS_dom"/>
</dbReference>
<dbReference type="InParanoid" id="H2B0R2"/>
<dbReference type="AlphaFoldDB" id="H2B0R2"/>
<dbReference type="eggNOG" id="KOG3247">
    <property type="taxonomic scope" value="Eukaryota"/>
</dbReference>
<dbReference type="InterPro" id="IPR007009">
    <property type="entry name" value="Shq1_C"/>
</dbReference>
<dbReference type="Pfam" id="PF21413">
    <property type="entry name" value="SHQ1-like_CS"/>
    <property type="match status" value="1"/>
</dbReference>
<accession>H2B0R2</accession>
<dbReference type="InterPro" id="IPR008978">
    <property type="entry name" value="HSP20-like_chaperone"/>
</dbReference>
<keyword evidence="4" id="KW-1185">Reference proteome</keyword>
<dbReference type="GO" id="GO:0000493">
    <property type="term" value="P:box H/ACA snoRNP assembly"/>
    <property type="evidence" value="ECO:0007669"/>
    <property type="project" value="EnsemblFungi"/>
</dbReference>
<comment type="similarity">
    <text evidence="1">Belongs to the SHQ1 family.</text>
</comment>
<dbReference type="GO" id="GO:0005654">
    <property type="term" value="C:nucleoplasm"/>
    <property type="evidence" value="ECO:0007669"/>
    <property type="project" value="EnsemblFungi"/>
</dbReference>
<proteinExistence type="inferred from homology"/>
<dbReference type="HOGENOM" id="CLU_030217_1_0_1"/>
<name>H2B0R2_KAZAF</name>
<evidence type="ECO:0000313" key="3">
    <source>
        <dbReference type="EMBL" id="CCF60212.1"/>
    </source>
</evidence>
<dbReference type="GO" id="GO:0005829">
    <property type="term" value="C:cytosol"/>
    <property type="evidence" value="ECO:0007669"/>
    <property type="project" value="EnsemblFungi"/>
</dbReference>
<dbReference type="RefSeq" id="XP_003959347.1">
    <property type="nucleotide sequence ID" value="XM_003959298.1"/>
</dbReference>
<dbReference type="PROSITE" id="PS51203">
    <property type="entry name" value="CS"/>
    <property type="match status" value="1"/>
</dbReference>
<dbReference type="InterPro" id="IPR039742">
    <property type="entry name" value="Shq1"/>
</dbReference>
<dbReference type="STRING" id="1071382.H2B0R2"/>
<dbReference type="Proteomes" id="UP000005220">
    <property type="component" value="Chromosome 10"/>
</dbReference>
<dbReference type="FunCoup" id="H2B0R2">
    <property type="interactions" value="846"/>
</dbReference>
<evidence type="ECO:0000256" key="1">
    <source>
        <dbReference type="ARBA" id="ARBA00005607"/>
    </source>
</evidence>
<dbReference type="PANTHER" id="PTHR12967:SF0">
    <property type="entry name" value="PROTEIN SHQ1 HOMOLOG"/>
    <property type="match status" value="1"/>
</dbReference>
<sequence length="493" mass="57232">MITPSFDVTQDSQTLQVKIKINSIRFSAEHLEISINENIFIFHLSPYYLRLRFQQNLIDDERAVAKFVPGEECVLVTVPKATEGEVFEDLDLHSKLLARIGENDSSKKTGPLIQEIDGTNDEVKSVGVIGERFDWEIEQKQDTGETGLFGFKYGFDDRYDSIIGVSISNGNDINELDDPEHTDSNGRIKEREYKENLKFDPDYYLSEYMIDKYGEGEDLEINGINNLMKYVPQLAKDYLKWYKHAENKDEIMPIEFNETEQNQMQNNIPRKEYLFVNTENVKLSYISILNLLFSYIFENIENEGARSTESAWTIGKLTPQISFLDQQLKQEVNGEALLLSQDEKSQKKELSLIKSAIMVGVKRSLSYPLHRNYELAMKCWKYVYYLLRGGKRLIIKALLDIHEIFRFHDVYYVYNKVLLDDLVAWFIQQGDETVIRSLAIELKKETDNLMKTEIEFECIAGLDMETGAPTTENMTLAEMELIAETEYTHQQQE</sequence>
<protein>
    <recommendedName>
        <fullName evidence="2">CS domain-containing protein</fullName>
    </recommendedName>
</protein>
<dbReference type="GeneID" id="13886548"/>
<organism evidence="3 4">
    <name type="scientific">Kazachstania africana (strain ATCC 22294 / BCRC 22015 / CBS 2517 / CECT 1963 / NBRC 1671 / NRRL Y-8276)</name>
    <name type="common">Yeast</name>
    <name type="synonym">Kluyveromyces africanus</name>
    <dbReference type="NCBI Taxonomy" id="1071382"/>
    <lineage>
        <taxon>Eukaryota</taxon>
        <taxon>Fungi</taxon>
        <taxon>Dikarya</taxon>
        <taxon>Ascomycota</taxon>
        <taxon>Saccharomycotina</taxon>
        <taxon>Saccharomycetes</taxon>
        <taxon>Saccharomycetales</taxon>
        <taxon>Saccharomycetaceae</taxon>
        <taxon>Kazachstania</taxon>
    </lineage>
</organism>
<feature type="domain" description="CS" evidence="2">
    <location>
        <begin position="1"/>
        <end position="91"/>
    </location>
</feature>
<dbReference type="Gene3D" id="2.60.40.790">
    <property type="match status" value="1"/>
</dbReference>
<gene>
    <name evidence="3" type="primary">KAFR0J01460</name>
    <name evidence="3" type="ORF">KAFR_0J01460</name>
</gene>
<dbReference type="Pfam" id="PF04925">
    <property type="entry name" value="SHQ1"/>
    <property type="match status" value="1"/>
</dbReference>
<dbReference type="PANTHER" id="PTHR12967">
    <property type="entry name" value="PROTEIN SHQ1 HOMOLOG"/>
    <property type="match status" value="1"/>
</dbReference>
<dbReference type="EMBL" id="HE650830">
    <property type="protein sequence ID" value="CCF60212.1"/>
    <property type="molecule type" value="Genomic_DNA"/>
</dbReference>
<evidence type="ECO:0000313" key="4">
    <source>
        <dbReference type="Proteomes" id="UP000005220"/>
    </source>
</evidence>
<dbReference type="InterPro" id="IPR048696">
    <property type="entry name" value="SHQ1-like_CS"/>
</dbReference>
<reference evidence="3 4" key="1">
    <citation type="journal article" date="2011" name="Proc. Natl. Acad. Sci. U.S.A.">
        <title>Evolutionary erosion of yeast sex chromosomes by mating-type switching accidents.</title>
        <authorList>
            <person name="Gordon J.L."/>
            <person name="Armisen D."/>
            <person name="Proux-Wera E."/>
            <person name="Oheigeartaigh S.S."/>
            <person name="Byrne K.P."/>
            <person name="Wolfe K.H."/>
        </authorList>
    </citation>
    <scope>NUCLEOTIDE SEQUENCE [LARGE SCALE GENOMIC DNA]</scope>
    <source>
        <strain evidence="4">ATCC 22294 / BCRC 22015 / CBS 2517 / CECT 1963 / NBRC 1671 / NRRL Y-8276</strain>
    </source>
</reference>
<dbReference type="GO" id="GO:0051082">
    <property type="term" value="F:unfolded protein binding"/>
    <property type="evidence" value="ECO:0007669"/>
    <property type="project" value="EnsemblFungi"/>
</dbReference>
<evidence type="ECO:0000259" key="2">
    <source>
        <dbReference type="PROSITE" id="PS51203"/>
    </source>
</evidence>
<dbReference type="KEGG" id="kaf:KAFR_0J01460"/>